<dbReference type="Proteomes" id="UP000248079">
    <property type="component" value="Unassembled WGS sequence"/>
</dbReference>
<dbReference type="EMBL" id="QFLI01000011">
    <property type="protein sequence ID" value="PXX96905.1"/>
    <property type="molecule type" value="Genomic_DNA"/>
</dbReference>
<protein>
    <submittedName>
        <fullName evidence="1">Uncharacterized protein</fullName>
    </submittedName>
</protein>
<dbReference type="AlphaFoldDB" id="A0A2V3ZST5"/>
<proteinExistence type="predicted"/>
<accession>A0A2V3ZST5</accession>
<dbReference type="OrthoDB" id="1066444at2"/>
<reference evidence="1 2" key="1">
    <citation type="submission" date="2018-05" db="EMBL/GenBank/DDBJ databases">
        <title>Marinifilum breve JC075T sp. nov., a marine bacterium isolated from Yongle Blue Hole in the South China Sea.</title>
        <authorList>
            <person name="Fu T."/>
        </authorList>
    </citation>
    <scope>NUCLEOTIDE SEQUENCE [LARGE SCALE GENOMIC DNA]</scope>
    <source>
        <strain evidence="1 2">JC075</strain>
    </source>
</reference>
<keyword evidence="2" id="KW-1185">Reference proteome</keyword>
<gene>
    <name evidence="1" type="ORF">DF185_19895</name>
</gene>
<dbReference type="RefSeq" id="WP_110362945.1">
    <property type="nucleotide sequence ID" value="NZ_QFLI01000011.1"/>
</dbReference>
<evidence type="ECO:0000313" key="1">
    <source>
        <dbReference type="EMBL" id="PXX96905.1"/>
    </source>
</evidence>
<organism evidence="1 2">
    <name type="scientific">Marinifilum breve</name>
    <dbReference type="NCBI Taxonomy" id="2184082"/>
    <lineage>
        <taxon>Bacteria</taxon>
        <taxon>Pseudomonadati</taxon>
        <taxon>Bacteroidota</taxon>
        <taxon>Bacteroidia</taxon>
        <taxon>Marinilabiliales</taxon>
        <taxon>Marinifilaceae</taxon>
    </lineage>
</organism>
<name>A0A2V3ZST5_9BACT</name>
<comment type="caution">
    <text evidence="1">The sequence shown here is derived from an EMBL/GenBank/DDBJ whole genome shotgun (WGS) entry which is preliminary data.</text>
</comment>
<sequence>MKLPAKAKESHIQKVIQEGTSFDKIQASFLYDDDRLVLSHKDQELKERWEAAFSLLCNYHSNEQSLPILMQRFGISRAAAYRDIANAKQLFGDITQSNKEADRYILNELAMKTFRMAVDNHDVEGMNRAISNMIKLKRLDQNDPANAIDPSMFEKDEYMIVVNSGGRPVKLDLMKMKDTPEASRKQVLEAAFGPATDVECEEIMNS</sequence>
<evidence type="ECO:0000313" key="2">
    <source>
        <dbReference type="Proteomes" id="UP000248079"/>
    </source>
</evidence>